<name>A0AA39VYW0_ACESA</name>
<reference evidence="5" key="2">
    <citation type="submission" date="2023-06" db="EMBL/GenBank/DDBJ databases">
        <authorList>
            <person name="Swenson N.G."/>
            <person name="Wegrzyn J.L."/>
            <person name="Mcevoy S.L."/>
        </authorList>
    </citation>
    <scope>NUCLEOTIDE SEQUENCE</scope>
    <source>
        <strain evidence="5">NS2018</strain>
        <tissue evidence="5">Leaf</tissue>
    </source>
</reference>
<organism evidence="5 6">
    <name type="scientific">Acer saccharum</name>
    <name type="common">Sugar maple</name>
    <dbReference type="NCBI Taxonomy" id="4024"/>
    <lineage>
        <taxon>Eukaryota</taxon>
        <taxon>Viridiplantae</taxon>
        <taxon>Streptophyta</taxon>
        <taxon>Embryophyta</taxon>
        <taxon>Tracheophyta</taxon>
        <taxon>Spermatophyta</taxon>
        <taxon>Magnoliopsida</taxon>
        <taxon>eudicotyledons</taxon>
        <taxon>Gunneridae</taxon>
        <taxon>Pentapetalae</taxon>
        <taxon>rosids</taxon>
        <taxon>malvids</taxon>
        <taxon>Sapindales</taxon>
        <taxon>Sapindaceae</taxon>
        <taxon>Hippocastanoideae</taxon>
        <taxon>Acereae</taxon>
        <taxon>Acer</taxon>
    </lineage>
</organism>
<feature type="compositionally biased region" description="Basic residues" evidence="3">
    <location>
        <begin position="351"/>
        <end position="363"/>
    </location>
</feature>
<keyword evidence="6" id="KW-1185">Reference proteome</keyword>
<keyword evidence="2" id="KW-0732">Signal</keyword>
<feature type="region of interest" description="Disordered" evidence="3">
    <location>
        <begin position="341"/>
        <end position="363"/>
    </location>
</feature>
<gene>
    <name evidence="5" type="ORF">LWI29_006775</name>
</gene>
<comment type="similarity">
    <text evidence="1">Belongs to the peptidase S8 family.</text>
</comment>
<accession>A0AA39VYW0</accession>
<dbReference type="Gene3D" id="2.60.40.2310">
    <property type="match status" value="1"/>
</dbReference>
<dbReference type="PANTHER" id="PTHR10795">
    <property type="entry name" value="PROPROTEIN CONVERTASE SUBTILISIN/KEXIN"/>
    <property type="match status" value="1"/>
</dbReference>
<dbReference type="CDD" id="cd02120">
    <property type="entry name" value="PA_subtilisin_like"/>
    <property type="match status" value="1"/>
</dbReference>
<dbReference type="Pfam" id="PF17766">
    <property type="entry name" value="fn3_6"/>
    <property type="match status" value="1"/>
</dbReference>
<feature type="domain" description="Subtilisin-like protease fibronectin type-III" evidence="4">
    <location>
        <begin position="289"/>
        <end position="341"/>
    </location>
</feature>
<protein>
    <recommendedName>
        <fullName evidence="4">Subtilisin-like protease fibronectin type-III domain-containing protein</fullName>
    </recommendedName>
</protein>
<evidence type="ECO:0000256" key="2">
    <source>
        <dbReference type="ARBA" id="ARBA00022729"/>
    </source>
</evidence>
<evidence type="ECO:0000256" key="1">
    <source>
        <dbReference type="ARBA" id="ARBA00011073"/>
    </source>
</evidence>
<dbReference type="Gene3D" id="3.50.30.30">
    <property type="match status" value="1"/>
</dbReference>
<evidence type="ECO:0000259" key="4">
    <source>
        <dbReference type="Pfam" id="PF17766"/>
    </source>
</evidence>
<dbReference type="InterPro" id="IPR045051">
    <property type="entry name" value="SBT"/>
</dbReference>
<dbReference type="EMBL" id="JAUESC010000002">
    <property type="protein sequence ID" value="KAK0603609.1"/>
    <property type="molecule type" value="Genomic_DNA"/>
</dbReference>
<dbReference type="InterPro" id="IPR041469">
    <property type="entry name" value="Subtilisin-like_FN3"/>
</dbReference>
<feature type="compositionally biased region" description="Low complexity" evidence="3">
    <location>
        <begin position="341"/>
        <end position="350"/>
    </location>
</feature>
<dbReference type="Proteomes" id="UP001168877">
    <property type="component" value="Unassembled WGS sequence"/>
</dbReference>
<evidence type="ECO:0000313" key="5">
    <source>
        <dbReference type="EMBL" id="KAK0603609.1"/>
    </source>
</evidence>
<reference evidence="5" key="1">
    <citation type="journal article" date="2022" name="Plant J.">
        <title>Strategies of tolerance reflected in two North American maple genomes.</title>
        <authorList>
            <person name="McEvoy S.L."/>
            <person name="Sezen U.U."/>
            <person name="Trouern-Trend A."/>
            <person name="McMahon S.M."/>
            <person name="Schaberg P.G."/>
            <person name="Yang J."/>
            <person name="Wegrzyn J.L."/>
            <person name="Swenson N.G."/>
        </authorList>
    </citation>
    <scope>NUCLEOTIDE SEQUENCE</scope>
    <source>
        <strain evidence="5">NS2018</strain>
    </source>
</reference>
<sequence>MLTEKEASALSEDGEVVSVFPDPILKLHTTRSWDFLEPPPRPPPLLSPRPTTSPLKMSLLVLLTLGYGRSLKVSRTQGLGKSLQDGKGFAWSHMTSRNPTVIGSLDPEKVKGKIIACIYDDPTVPRRIRKLVVEDAKAKGLILVNGDEKGVPFDSGIFAFAQVDNKVASQIINYINSTKNPTATILPTVDVVKYRPAPVIAYFSSRATMYDNLGKPMTNNIGNYANPHEMGVGETSPLKALNPGLVFETTTVDYFKFLCYFGYSEKTIRSVTNRNFNCPNISNDKLISNINYPSISISNLDRHRGGVRSIRRAVTNVGSPNATYIARVHAPSGLLVKIQAAAPQQQQQPAQKKKKKKKKKYLL</sequence>
<dbReference type="AlphaFoldDB" id="A0AA39VYW0"/>
<evidence type="ECO:0000256" key="3">
    <source>
        <dbReference type="SAM" id="MobiDB-lite"/>
    </source>
</evidence>
<evidence type="ECO:0000313" key="6">
    <source>
        <dbReference type="Proteomes" id="UP001168877"/>
    </source>
</evidence>
<comment type="caution">
    <text evidence="5">The sequence shown here is derived from an EMBL/GenBank/DDBJ whole genome shotgun (WGS) entry which is preliminary data.</text>
</comment>
<proteinExistence type="inferred from homology"/>